<evidence type="ECO:0000256" key="2">
    <source>
        <dbReference type="ARBA" id="ARBA00022614"/>
    </source>
</evidence>
<dbReference type="Proteomes" id="UP001279410">
    <property type="component" value="Unassembled WGS sequence"/>
</dbReference>
<dbReference type="AlphaFoldDB" id="A0AAD3N6F4"/>
<dbReference type="SMART" id="SM00369">
    <property type="entry name" value="LRR_TYP"/>
    <property type="match status" value="6"/>
</dbReference>
<organism evidence="9 10">
    <name type="scientific">Lates japonicus</name>
    <name type="common">Japanese lates</name>
    <dbReference type="NCBI Taxonomy" id="270547"/>
    <lineage>
        <taxon>Eukaryota</taxon>
        <taxon>Metazoa</taxon>
        <taxon>Chordata</taxon>
        <taxon>Craniata</taxon>
        <taxon>Vertebrata</taxon>
        <taxon>Euteleostomi</taxon>
        <taxon>Actinopterygii</taxon>
        <taxon>Neopterygii</taxon>
        <taxon>Teleostei</taxon>
        <taxon>Neoteleostei</taxon>
        <taxon>Acanthomorphata</taxon>
        <taxon>Carangaria</taxon>
        <taxon>Carangaria incertae sedis</taxon>
        <taxon>Centropomidae</taxon>
        <taxon>Lates</taxon>
    </lineage>
</organism>
<comment type="function">
    <text evidence="6">Component of the sarcomeric M-band which plays a role in myocyte response to biomechanical stress. May regulate expression of other M-band proteins via an SRF-dependent pathway. Important for normal contractile function in heart.</text>
</comment>
<name>A0AAD3N6F4_LATJO</name>
<evidence type="ECO:0000313" key="10">
    <source>
        <dbReference type="Proteomes" id="UP001279410"/>
    </source>
</evidence>
<evidence type="ECO:0000313" key="9">
    <source>
        <dbReference type="EMBL" id="GLD68667.1"/>
    </source>
</evidence>
<reference evidence="9" key="1">
    <citation type="submission" date="2022-08" db="EMBL/GenBank/DDBJ databases">
        <title>Genome sequencing of akame (Lates japonicus).</title>
        <authorList>
            <person name="Hashiguchi Y."/>
            <person name="Takahashi H."/>
        </authorList>
    </citation>
    <scope>NUCLEOTIDE SEQUENCE</scope>
    <source>
        <strain evidence="9">Kochi</strain>
    </source>
</reference>
<dbReference type="Gene3D" id="3.80.10.10">
    <property type="entry name" value="Ribonuclease Inhibitor"/>
    <property type="match status" value="2"/>
</dbReference>
<evidence type="ECO:0000256" key="6">
    <source>
        <dbReference type="ARBA" id="ARBA00049587"/>
    </source>
</evidence>
<keyword evidence="10" id="KW-1185">Reference proteome</keyword>
<proteinExistence type="predicted"/>
<dbReference type="SUPFAM" id="SSF52058">
    <property type="entry name" value="L domain-like"/>
    <property type="match status" value="1"/>
</dbReference>
<evidence type="ECO:0000256" key="4">
    <source>
        <dbReference type="ARBA" id="ARBA00023179"/>
    </source>
</evidence>
<evidence type="ECO:0000256" key="3">
    <source>
        <dbReference type="ARBA" id="ARBA00022737"/>
    </source>
</evidence>
<dbReference type="Pfam" id="PF13855">
    <property type="entry name" value="LRR_8"/>
    <property type="match status" value="3"/>
</dbReference>
<dbReference type="InterPro" id="IPR001611">
    <property type="entry name" value="Leu-rich_rpt"/>
</dbReference>
<evidence type="ECO:0000256" key="8">
    <source>
        <dbReference type="ARBA" id="ARBA00049815"/>
    </source>
</evidence>
<dbReference type="PROSITE" id="PS51450">
    <property type="entry name" value="LRR"/>
    <property type="match status" value="2"/>
</dbReference>
<comment type="subcellular location">
    <subcellularLocation>
        <location evidence="5">Cytoplasm</location>
        <location evidence="5">Myofibril</location>
        <location evidence="5">Sarcomere</location>
        <location evidence="5">M line</location>
    </subcellularLocation>
</comment>
<dbReference type="EMBL" id="BRZM01000144">
    <property type="protein sequence ID" value="GLD68667.1"/>
    <property type="molecule type" value="Genomic_DNA"/>
</dbReference>
<dbReference type="PANTHER" id="PTHR48051:SF2">
    <property type="entry name" value="LEUCINE RICH REPEAT CONTAINING 39"/>
    <property type="match status" value="1"/>
</dbReference>
<accession>A0AAD3N6F4</accession>
<dbReference type="InterPro" id="IPR003591">
    <property type="entry name" value="Leu-rich_rpt_typical-subtyp"/>
</dbReference>
<keyword evidence="4" id="KW-0514">Muscle protein</keyword>
<dbReference type="GO" id="GO:0031430">
    <property type="term" value="C:M band"/>
    <property type="evidence" value="ECO:0007669"/>
    <property type="project" value="UniProtKB-SubCell"/>
</dbReference>
<protein>
    <recommendedName>
        <fullName evidence="7">Leucine-rich repeat-containing protein 39</fullName>
    </recommendedName>
    <alternativeName>
        <fullName evidence="8">Myosin-interacting M-band-associated stress-responsive protein</fullName>
    </alternativeName>
</protein>
<dbReference type="PANTHER" id="PTHR48051">
    <property type="match status" value="1"/>
</dbReference>
<comment type="caution">
    <text evidence="9">The sequence shown here is derived from an EMBL/GenBank/DDBJ whole genome shotgun (WGS) entry which is preliminary data.</text>
</comment>
<dbReference type="InterPro" id="IPR032675">
    <property type="entry name" value="LRR_dom_sf"/>
</dbReference>
<sequence length="341" mass="40043">MVGVAVCSSVSSIKALWETRIRRRKEEQEEEEEQRKRRARGGATCRLSLSVWEDRATLARLKQKLQTEDGRLVLRIEQEEWKTLPGCLVQFSQVQEWQIHRTGLQKIPHFISSLQNLLVLDLSRNGVTEIPRQIGQLTRLRELLLSYNRVQFVPEELSGCESLERLELAMNRDLDHLPDQFRNLKKLQHLDLSMNDFTCLPDCVVALPVLEWLDMGGNRLQHLPEDIDRMEKLHTLWLQRNELEKLPDSISRMASLDTLVLSCNKLRDIPPLMEDMSNLRFVNFRDNPLTLDVTLPCRELKAKDDEDEDNREMFGREFMQMYIHESRKRAYAALNMHCVNR</sequence>
<evidence type="ECO:0000256" key="5">
    <source>
        <dbReference type="ARBA" id="ARBA00037833"/>
    </source>
</evidence>
<evidence type="ECO:0000256" key="7">
    <source>
        <dbReference type="ARBA" id="ARBA00049732"/>
    </source>
</evidence>
<keyword evidence="3" id="KW-0677">Repeat</keyword>
<gene>
    <name evidence="9" type="ORF">AKAME5_001998000</name>
</gene>
<evidence type="ECO:0000256" key="1">
    <source>
        <dbReference type="ARBA" id="ARBA00022490"/>
    </source>
</evidence>
<keyword evidence="1" id="KW-0963">Cytoplasm</keyword>
<keyword evidence="2" id="KW-0433">Leucine-rich repeat</keyword>
<dbReference type="InterPro" id="IPR050216">
    <property type="entry name" value="LRR_domain-containing"/>
</dbReference>